<dbReference type="STRING" id="1884261.A0A5C3QUD1"/>
<proteinExistence type="predicted"/>
<dbReference type="AlphaFoldDB" id="A0A5C3QUD1"/>
<dbReference type="Proteomes" id="UP000305067">
    <property type="component" value="Unassembled WGS sequence"/>
</dbReference>
<dbReference type="EMBL" id="ML178819">
    <property type="protein sequence ID" value="TFL03939.1"/>
    <property type="molecule type" value="Genomic_DNA"/>
</dbReference>
<evidence type="ECO:0000313" key="1">
    <source>
        <dbReference type="EMBL" id="TFL03939.1"/>
    </source>
</evidence>
<reference evidence="1 2" key="1">
    <citation type="journal article" date="2019" name="Nat. Ecol. Evol.">
        <title>Megaphylogeny resolves global patterns of mushroom evolution.</title>
        <authorList>
            <person name="Varga T."/>
            <person name="Krizsan K."/>
            <person name="Foldi C."/>
            <person name="Dima B."/>
            <person name="Sanchez-Garcia M."/>
            <person name="Sanchez-Ramirez S."/>
            <person name="Szollosi G.J."/>
            <person name="Szarkandi J.G."/>
            <person name="Papp V."/>
            <person name="Albert L."/>
            <person name="Andreopoulos W."/>
            <person name="Angelini C."/>
            <person name="Antonin V."/>
            <person name="Barry K.W."/>
            <person name="Bougher N.L."/>
            <person name="Buchanan P."/>
            <person name="Buyck B."/>
            <person name="Bense V."/>
            <person name="Catcheside P."/>
            <person name="Chovatia M."/>
            <person name="Cooper J."/>
            <person name="Damon W."/>
            <person name="Desjardin D."/>
            <person name="Finy P."/>
            <person name="Geml J."/>
            <person name="Haridas S."/>
            <person name="Hughes K."/>
            <person name="Justo A."/>
            <person name="Karasinski D."/>
            <person name="Kautmanova I."/>
            <person name="Kiss B."/>
            <person name="Kocsube S."/>
            <person name="Kotiranta H."/>
            <person name="LaButti K.M."/>
            <person name="Lechner B.E."/>
            <person name="Liimatainen K."/>
            <person name="Lipzen A."/>
            <person name="Lukacs Z."/>
            <person name="Mihaltcheva S."/>
            <person name="Morgado L.N."/>
            <person name="Niskanen T."/>
            <person name="Noordeloos M.E."/>
            <person name="Ohm R.A."/>
            <person name="Ortiz-Santana B."/>
            <person name="Ovrebo C."/>
            <person name="Racz N."/>
            <person name="Riley R."/>
            <person name="Savchenko A."/>
            <person name="Shiryaev A."/>
            <person name="Soop K."/>
            <person name="Spirin V."/>
            <person name="Szebenyi C."/>
            <person name="Tomsovsky M."/>
            <person name="Tulloss R.E."/>
            <person name="Uehling J."/>
            <person name="Grigoriev I.V."/>
            <person name="Vagvolgyi C."/>
            <person name="Papp T."/>
            <person name="Martin F.M."/>
            <person name="Miettinen O."/>
            <person name="Hibbett D.S."/>
            <person name="Nagy L.G."/>
        </authorList>
    </citation>
    <scope>NUCLEOTIDE SEQUENCE [LARGE SCALE GENOMIC DNA]</scope>
    <source>
        <strain evidence="1 2">CBS 309.79</strain>
    </source>
</reference>
<organism evidence="1 2">
    <name type="scientific">Pterulicium gracile</name>
    <dbReference type="NCBI Taxonomy" id="1884261"/>
    <lineage>
        <taxon>Eukaryota</taxon>
        <taxon>Fungi</taxon>
        <taxon>Dikarya</taxon>
        <taxon>Basidiomycota</taxon>
        <taxon>Agaricomycotina</taxon>
        <taxon>Agaricomycetes</taxon>
        <taxon>Agaricomycetidae</taxon>
        <taxon>Agaricales</taxon>
        <taxon>Pleurotineae</taxon>
        <taxon>Pterulaceae</taxon>
        <taxon>Pterulicium</taxon>
    </lineage>
</organism>
<protein>
    <submittedName>
        <fullName evidence="1">Uncharacterized protein</fullName>
    </submittedName>
</protein>
<name>A0A5C3QUD1_9AGAR</name>
<gene>
    <name evidence="1" type="ORF">BDV98DRAFT_590810</name>
</gene>
<keyword evidence="2" id="KW-1185">Reference proteome</keyword>
<evidence type="ECO:0000313" key="2">
    <source>
        <dbReference type="Proteomes" id="UP000305067"/>
    </source>
</evidence>
<dbReference type="OrthoDB" id="3143319at2759"/>
<accession>A0A5C3QUD1</accession>
<sequence>MASSVSQGPPNRSRYQREDRVVAHYLVTKLDSRSTRYTGSWEDTPKITQDVDSILHEAWHIARQAASGDIIEQQWGEGKLTRDLKIGHTGTIGSSVYAYNIAPPECDTRTSKRRVLDDWIYGEPVQVQEDEIYVTAELEDFIVSEYGHCWNIDPPSPPRVTPAASAGVDYRLDVSSLANAVEEPHILPTYDADANTPPDTSASSAFLAALTPYSGASPPFSIQTQSDAPGARSAWVIPIRGTLIWEQASRAIVILEEQSASDSLQASHPIPTPTVEASDFHIILWTRPRIRAFWKYLKALHAGSLRGQIGLSFHCVEPPSPALFSATQQLPPSPPTFMTIELPSQIQIPTSVMMAPQRPKNITHIKVYHAREDATRIRRILHEWEDDIGGAGEKVRVLEGARLVLVDERGKGVVVV</sequence>